<gene>
    <name evidence="1" type="ORF">RPERSI_LOCUS34574</name>
</gene>
<evidence type="ECO:0000313" key="1">
    <source>
        <dbReference type="EMBL" id="CAG8847317.1"/>
    </source>
</evidence>
<sequence>ILKSPQKFGGKHILEENNNEYFINKIEFFKKRILSEMEKDDKNLWIEYMNHHREKYLLECISTKLILNTMNYKNYQKVA</sequence>
<dbReference type="EMBL" id="CAJVQC010155353">
    <property type="protein sequence ID" value="CAG8847317.1"/>
    <property type="molecule type" value="Genomic_DNA"/>
</dbReference>
<feature type="non-terminal residue" evidence="1">
    <location>
        <position position="1"/>
    </location>
</feature>
<reference evidence="1" key="1">
    <citation type="submission" date="2021-06" db="EMBL/GenBank/DDBJ databases">
        <authorList>
            <person name="Kallberg Y."/>
            <person name="Tangrot J."/>
            <person name="Rosling A."/>
        </authorList>
    </citation>
    <scope>NUCLEOTIDE SEQUENCE</scope>
    <source>
        <strain evidence="1">MA461A</strain>
    </source>
</reference>
<name>A0ACA9SRU5_9GLOM</name>
<dbReference type="Proteomes" id="UP000789920">
    <property type="component" value="Unassembled WGS sequence"/>
</dbReference>
<organism evidence="1 2">
    <name type="scientific">Racocetra persica</name>
    <dbReference type="NCBI Taxonomy" id="160502"/>
    <lineage>
        <taxon>Eukaryota</taxon>
        <taxon>Fungi</taxon>
        <taxon>Fungi incertae sedis</taxon>
        <taxon>Mucoromycota</taxon>
        <taxon>Glomeromycotina</taxon>
        <taxon>Glomeromycetes</taxon>
        <taxon>Diversisporales</taxon>
        <taxon>Gigasporaceae</taxon>
        <taxon>Racocetra</taxon>
    </lineage>
</organism>
<comment type="caution">
    <text evidence="1">The sequence shown here is derived from an EMBL/GenBank/DDBJ whole genome shotgun (WGS) entry which is preliminary data.</text>
</comment>
<evidence type="ECO:0000313" key="2">
    <source>
        <dbReference type="Proteomes" id="UP000789920"/>
    </source>
</evidence>
<accession>A0ACA9SRU5</accession>
<keyword evidence="2" id="KW-1185">Reference proteome</keyword>
<proteinExistence type="predicted"/>
<protein>
    <submittedName>
        <fullName evidence="1">29260_t:CDS:1</fullName>
    </submittedName>
</protein>
<feature type="non-terminal residue" evidence="1">
    <location>
        <position position="79"/>
    </location>
</feature>